<evidence type="ECO:0000259" key="1">
    <source>
        <dbReference type="Pfam" id="PF01738"/>
    </source>
</evidence>
<dbReference type="Pfam" id="PF01738">
    <property type="entry name" value="DLH"/>
    <property type="match status" value="1"/>
</dbReference>
<organism evidence="2 3">
    <name type="scientific">Metasolibacillus meyeri</name>
    <dbReference type="NCBI Taxonomy" id="1071052"/>
    <lineage>
        <taxon>Bacteria</taxon>
        <taxon>Bacillati</taxon>
        <taxon>Bacillota</taxon>
        <taxon>Bacilli</taxon>
        <taxon>Bacillales</taxon>
        <taxon>Caryophanaceae</taxon>
        <taxon>Metasolibacillus</taxon>
    </lineage>
</organism>
<dbReference type="SUPFAM" id="SSF53474">
    <property type="entry name" value="alpha/beta-Hydrolases"/>
    <property type="match status" value="1"/>
</dbReference>
<sequence>MLTINNQASQVIVVLHEIYGINGHIQSYAQQFGEMGYDVVCPNMLQYDYVFPYENEQQAYRNFMEHIGFEQATQQIQILLSELTQKYEAVYIVGFSIGATVAWLCSELNGIQHVIGYSGSRIRNYLNVMPHCPVTLFYGSKEKSFDVRTLLEALQKKEVQTFIFEGAHGFADTYANTYNESSSQQALRQVKCILSKA</sequence>
<dbReference type="GO" id="GO:0016787">
    <property type="term" value="F:hydrolase activity"/>
    <property type="evidence" value="ECO:0007669"/>
    <property type="project" value="UniProtKB-KW"/>
</dbReference>
<comment type="caution">
    <text evidence="2">The sequence shown here is derived from an EMBL/GenBank/DDBJ whole genome shotgun (WGS) entry which is preliminary data.</text>
</comment>
<dbReference type="EMBL" id="JARSFG010000020">
    <property type="protein sequence ID" value="MEC1179931.1"/>
    <property type="molecule type" value="Genomic_DNA"/>
</dbReference>
<gene>
    <name evidence="2" type="ORF">P9B03_15630</name>
</gene>
<feature type="domain" description="Dienelactone hydrolase" evidence="1">
    <location>
        <begin position="7"/>
        <end position="194"/>
    </location>
</feature>
<keyword evidence="2" id="KW-0378">Hydrolase</keyword>
<dbReference type="InterPro" id="IPR002925">
    <property type="entry name" value="Dienelactn_hydro"/>
</dbReference>
<dbReference type="RefSeq" id="WP_326124421.1">
    <property type="nucleotide sequence ID" value="NZ_JARSFG010000020.1"/>
</dbReference>
<name>A0AAW9NU18_9BACL</name>
<dbReference type="Gene3D" id="3.40.50.1820">
    <property type="entry name" value="alpha/beta hydrolase"/>
    <property type="match status" value="1"/>
</dbReference>
<evidence type="ECO:0000313" key="3">
    <source>
        <dbReference type="Proteomes" id="UP001344888"/>
    </source>
</evidence>
<dbReference type="Proteomes" id="UP001344888">
    <property type="component" value="Unassembled WGS sequence"/>
</dbReference>
<accession>A0AAW9NU18</accession>
<dbReference type="AlphaFoldDB" id="A0AAW9NU18"/>
<reference evidence="2 3" key="1">
    <citation type="submission" date="2023-03" db="EMBL/GenBank/DDBJ databases">
        <title>Bacillus Genome Sequencing.</title>
        <authorList>
            <person name="Dunlap C."/>
        </authorList>
    </citation>
    <scope>NUCLEOTIDE SEQUENCE [LARGE SCALE GENOMIC DNA]</scope>
    <source>
        <strain evidence="2 3">B-59205</strain>
    </source>
</reference>
<dbReference type="InterPro" id="IPR029058">
    <property type="entry name" value="AB_hydrolase_fold"/>
</dbReference>
<dbReference type="PANTHER" id="PTHR46623:SF6">
    <property type="entry name" value="ALPHA_BETA-HYDROLASES SUPERFAMILY PROTEIN"/>
    <property type="match status" value="1"/>
</dbReference>
<protein>
    <submittedName>
        <fullName evidence="2">Dienelactone hydrolase family protein</fullName>
    </submittedName>
</protein>
<evidence type="ECO:0000313" key="2">
    <source>
        <dbReference type="EMBL" id="MEC1179931.1"/>
    </source>
</evidence>
<keyword evidence="3" id="KW-1185">Reference proteome</keyword>
<dbReference type="InterPro" id="IPR051049">
    <property type="entry name" value="Dienelactone_hydrolase-like"/>
</dbReference>
<proteinExistence type="predicted"/>
<dbReference type="PANTHER" id="PTHR46623">
    <property type="entry name" value="CARBOXYMETHYLENEBUTENOLIDASE-RELATED"/>
    <property type="match status" value="1"/>
</dbReference>